<sequence length="376" mass="41687">MNKQPIVTIVLSFILNLIQAAINLSSRLLKIFQSGRQEFKIYGGLFLCGLLLTLTLAACDGEGYGGDVKLNLVSFSVTEAVYKEIIPKFVEQWKKEHNQNVTIETSYGGSVAQADDVIAGKQEADVVHLALPLDVIRLAEAGLVNEDWQIRFPRRGIVSQSVATIVTRKDNPKNIKTWADLASDDIKLVSADPQTSGIAIWQFLGLWGSVTQTGGEPEQAQQFVTKVYQNSPNLVQDARTASDLFFKQGQGDVLVTYENEVFLAEKNQPNTSYFIPPVNISIDNPVAIVEKNVDKHRNRKVAEAFVDFLYSQEAQDEFTTFGYRSVNPFVAVATESKFPPIETLFNAQDLGGWSLIEKEFFAKGAIFDKIRANSPA</sequence>
<dbReference type="GO" id="GO:1902358">
    <property type="term" value="P:sulfate transmembrane transport"/>
    <property type="evidence" value="ECO:0007669"/>
    <property type="project" value="InterPro"/>
</dbReference>
<accession>A0A977KXC2</accession>
<keyword evidence="3" id="KW-0813">Transport</keyword>
<keyword evidence="6" id="KW-1133">Transmembrane helix</keyword>
<dbReference type="PANTHER" id="PTHR30368">
    <property type="entry name" value="SULFATE-BINDING PROTEIN"/>
    <property type="match status" value="1"/>
</dbReference>
<evidence type="ECO:0000256" key="5">
    <source>
        <dbReference type="ARBA" id="ARBA00022764"/>
    </source>
</evidence>
<feature type="transmembrane region" description="Helical" evidence="6">
    <location>
        <begin position="41"/>
        <end position="58"/>
    </location>
</feature>
<feature type="transmembrane region" description="Helical" evidence="6">
    <location>
        <begin position="6"/>
        <end position="29"/>
    </location>
</feature>
<keyword evidence="4" id="KW-0732">Signal</keyword>
<dbReference type="KEGG" id="wna:KA717_01255"/>
<dbReference type="NCBIfam" id="TIGR00971">
    <property type="entry name" value="3a0106s03"/>
    <property type="match status" value="1"/>
</dbReference>
<gene>
    <name evidence="7" type="ORF">KA717_01255</name>
</gene>
<comment type="similarity">
    <text evidence="2">Belongs to the prokaryotic sulfate-binding protein family.</text>
</comment>
<reference evidence="7" key="1">
    <citation type="submission" date="2021-04" db="EMBL/GenBank/DDBJ databases">
        <title>Genome sequence of Woronichinia naegeliana from Washington state freshwater lake bloom.</title>
        <authorList>
            <person name="Dreher T.W."/>
        </authorList>
    </citation>
    <scope>NUCLEOTIDE SEQUENCE</scope>
    <source>
        <strain evidence="7">WA131</strain>
    </source>
</reference>
<dbReference type="EMBL" id="CP073041">
    <property type="protein sequence ID" value="UXE61638.1"/>
    <property type="molecule type" value="Genomic_DNA"/>
</dbReference>
<evidence type="ECO:0000256" key="6">
    <source>
        <dbReference type="SAM" id="Phobius"/>
    </source>
</evidence>
<keyword evidence="6" id="KW-0472">Membrane</keyword>
<dbReference type="GO" id="GO:0140104">
    <property type="term" value="F:molecular carrier activity"/>
    <property type="evidence" value="ECO:0007669"/>
    <property type="project" value="InterPro"/>
</dbReference>
<dbReference type="AlphaFoldDB" id="A0A977KXC2"/>
<proteinExistence type="inferred from homology"/>
<dbReference type="GO" id="GO:0042597">
    <property type="term" value="C:periplasmic space"/>
    <property type="evidence" value="ECO:0007669"/>
    <property type="project" value="UniProtKB-SubCell"/>
</dbReference>
<dbReference type="PANTHER" id="PTHR30368:SF2">
    <property type="entry name" value="SULFATE-BINDING PROTEIN"/>
    <property type="match status" value="1"/>
</dbReference>
<keyword evidence="6" id="KW-0812">Transmembrane</keyword>
<dbReference type="Pfam" id="PF13531">
    <property type="entry name" value="SBP_bac_11"/>
    <property type="match status" value="1"/>
</dbReference>
<evidence type="ECO:0000256" key="2">
    <source>
        <dbReference type="ARBA" id="ARBA00006099"/>
    </source>
</evidence>
<evidence type="ECO:0000256" key="3">
    <source>
        <dbReference type="ARBA" id="ARBA00022448"/>
    </source>
</evidence>
<evidence type="ECO:0000256" key="1">
    <source>
        <dbReference type="ARBA" id="ARBA00004418"/>
    </source>
</evidence>
<dbReference type="Gene3D" id="3.40.190.10">
    <property type="entry name" value="Periplasmic binding protein-like II"/>
    <property type="match status" value="2"/>
</dbReference>
<protein>
    <submittedName>
        <fullName evidence="7">Sulfate ABC transporter substrate-binding protein</fullName>
    </submittedName>
</protein>
<name>A0A977KXC2_9CYAN</name>
<comment type="subcellular location">
    <subcellularLocation>
        <location evidence="1">Periplasm</location>
    </subcellularLocation>
</comment>
<dbReference type="InterPro" id="IPR005669">
    <property type="entry name" value="Thiosulph/SO4-bd"/>
</dbReference>
<keyword evidence="5" id="KW-0574">Periplasm</keyword>
<evidence type="ECO:0000313" key="7">
    <source>
        <dbReference type="EMBL" id="UXE61638.1"/>
    </source>
</evidence>
<evidence type="ECO:0000256" key="4">
    <source>
        <dbReference type="ARBA" id="ARBA00022729"/>
    </source>
</evidence>
<organism evidence="7">
    <name type="scientific">Woronichinia naegeliana WA131</name>
    <dbReference type="NCBI Taxonomy" id="2824559"/>
    <lineage>
        <taxon>Bacteria</taxon>
        <taxon>Bacillati</taxon>
        <taxon>Cyanobacteriota</taxon>
        <taxon>Cyanophyceae</taxon>
        <taxon>Synechococcales</taxon>
        <taxon>Coelosphaeriaceae</taxon>
        <taxon>Woronichinia</taxon>
    </lineage>
</organism>
<dbReference type="SUPFAM" id="SSF53850">
    <property type="entry name" value="Periplasmic binding protein-like II"/>
    <property type="match status" value="1"/>
</dbReference>
<dbReference type="Proteomes" id="UP001065613">
    <property type="component" value="Chromosome"/>
</dbReference>